<evidence type="ECO:0000313" key="1">
    <source>
        <dbReference type="EMBL" id="KAL2748260.1"/>
    </source>
</evidence>
<evidence type="ECO:0000313" key="2">
    <source>
        <dbReference type="Proteomes" id="UP001607303"/>
    </source>
</evidence>
<name>A0ABD2CT18_VESMC</name>
<gene>
    <name evidence="1" type="ORF">V1477_003545</name>
</gene>
<reference evidence="1 2" key="1">
    <citation type="journal article" date="2024" name="Ann. Entomol. Soc. Am.">
        <title>Genomic analyses of the southern and eastern yellowjacket wasps (Hymenoptera: Vespidae) reveal evolutionary signatures of social life.</title>
        <authorList>
            <person name="Catto M.A."/>
            <person name="Caine P.B."/>
            <person name="Orr S.E."/>
            <person name="Hunt B.G."/>
            <person name="Goodisman M.A.D."/>
        </authorList>
    </citation>
    <scope>NUCLEOTIDE SEQUENCE [LARGE SCALE GENOMIC DNA]</scope>
    <source>
        <strain evidence="1">232</strain>
        <tissue evidence="1">Head and thorax</tissue>
    </source>
</reference>
<sequence length="72" mass="8466">MVNVLSTLPTVNCAEFVSSIKISIYNIFRYLREMILILLLLSYCQYYVKNSFDNEHSWDPSAVKQSSRKKKK</sequence>
<proteinExistence type="predicted"/>
<comment type="caution">
    <text evidence="1">The sequence shown here is derived from an EMBL/GenBank/DDBJ whole genome shotgun (WGS) entry which is preliminary data.</text>
</comment>
<dbReference type="AlphaFoldDB" id="A0ABD2CT18"/>
<accession>A0ABD2CT18</accession>
<dbReference type="Proteomes" id="UP001607303">
    <property type="component" value="Unassembled WGS sequence"/>
</dbReference>
<organism evidence="1 2">
    <name type="scientific">Vespula maculifrons</name>
    <name type="common">Eastern yellow jacket</name>
    <name type="synonym">Wasp</name>
    <dbReference type="NCBI Taxonomy" id="7453"/>
    <lineage>
        <taxon>Eukaryota</taxon>
        <taxon>Metazoa</taxon>
        <taxon>Ecdysozoa</taxon>
        <taxon>Arthropoda</taxon>
        <taxon>Hexapoda</taxon>
        <taxon>Insecta</taxon>
        <taxon>Pterygota</taxon>
        <taxon>Neoptera</taxon>
        <taxon>Endopterygota</taxon>
        <taxon>Hymenoptera</taxon>
        <taxon>Apocrita</taxon>
        <taxon>Aculeata</taxon>
        <taxon>Vespoidea</taxon>
        <taxon>Vespidae</taxon>
        <taxon>Vespinae</taxon>
        <taxon>Vespula</taxon>
    </lineage>
</organism>
<keyword evidence="2" id="KW-1185">Reference proteome</keyword>
<protein>
    <submittedName>
        <fullName evidence="1">Uncharacterized protein</fullName>
    </submittedName>
</protein>
<dbReference type="EMBL" id="JAYRBN010000032">
    <property type="protein sequence ID" value="KAL2748260.1"/>
    <property type="molecule type" value="Genomic_DNA"/>
</dbReference>